<organism evidence="3 4">
    <name type="scientific">Hibiscus syriacus</name>
    <name type="common">Rose of Sharon</name>
    <dbReference type="NCBI Taxonomy" id="106335"/>
    <lineage>
        <taxon>Eukaryota</taxon>
        <taxon>Viridiplantae</taxon>
        <taxon>Streptophyta</taxon>
        <taxon>Embryophyta</taxon>
        <taxon>Tracheophyta</taxon>
        <taxon>Spermatophyta</taxon>
        <taxon>Magnoliopsida</taxon>
        <taxon>eudicotyledons</taxon>
        <taxon>Gunneridae</taxon>
        <taxon>Pentapetalae</taxon>
        <taxon>rosids</taxon>
        <taxon>malvids</taxon>
        <taxon>Malvales</taxon>
        <taxon>Malvaceae</taxon>
        <taxon>Malvoideae</taxon>
        <taxon>Hibiscus</taxon>
    </lineage>
</organism>
<dbReference type="InterPro" id="IPR046349">
    <property type="entry name" value="C1-like_sf"/>
</dbReference>
<comment type="caution">
    <text evidence="3">The sequence shown here is derived from an EMBL/GenBank/DDBJ whole genome shotgun (WGS) entry which is preliminary data.</text>
</comment>
<dbReference type="InterPro" id="IPR053192">
    <property type="entry name" value="Vacuole_Formation_Reg"/>
</dbReference>
<evidence type="ECO:0000256" key="1">
    <source>
        <dbReference type="ARBA" id="ARBA00022737"/>
    </source>
</evidence>
<feature type="domain" description="DC1" evidence="2">
    <location>
        <begin position="72"/>
        <end position="115"/>
    </location>
</feature>
<keyword evidence="1" id="KW-0677">Repeat</keyword>
<dbReference type="PANTHER" id="PTHR32410:SF169">
    <property type="entry name" value="C1 DOMAIN FAMILY PROTEIN, PUTATIVE-RELATED"/>
    <property type="match status" value="1"/>
</dbReference>
<evidence type="ECO:0000259" key="2">
    <source>
        <dbReference type="Pfam" id="PF03107"/>
    </source>
</evidence>
<dbReference type="AlphaFoldDB" id="A0A6A3CY78"/>
<proteinExistence type="predicted"/>
<accession>A0A6A3CY78</accession>
<dbReference type="Proteomes" id="UP000436088">
    <property type="component" value="Unassembled WGS sequence"/>
</dbReference>
<dbReference type="SUPFAM" id="SSF57889">
    <property type="entry name" value="Cysteine-rich domain"/>
    <property type="match status" value="3"/>
</dbReference>
<gene>
    <name evidence="3" type="ORF">F3Y22_tig00000778pilonHSYRG00095</name>
</gene>
<feature type="domain" description="DC1" evidence="2">
    <location>
        <begin position="374"/>
        <end position="423"/>
    </location>
</feature>
<feature type="domain" description="DC1" evidence="2">
    <location>
        <begin position="214"/>
        <end position="257"/>
    </location>
</feature>
<dbReference type="InterPro" id="IPR004146">
    <property type="entry name" value="DC1"/>
</dbReference>
<name>A0A6A3CY78_HIBSY</name>
<dbReference type="PANTHER" id="PTHR32410">
    <property type="entry name" value="CYSTEINE/HISTIDINE-RICH C1 DOMAIN FAMILY PROTEIN"/>
    <property type="match status" value="1"/>
</dbReference>
<evidence type="ECO:0000313" key="4">
    <source>
        <dbReference type="Proteomes" id="UP000436088"/>
    </source>
</evidence>
<dbReference type="Pfam" id="PF03107">
    <property type="entry name" value="C1_2"/>
    <property type="match status" value="3"/>
</dbReference>
<evidence type="ECO:0000313" key="3">
    <source>
        <dbReference type="EMBL" id="KAE8734076.1"/>
    </source>
</evidence>
<sequence>MEDSKNYGHQHPLALLKEDQQLIMDNQSGLVADCSRCGEKVSAPCFSCVNDCGFHLHEVCADVPLELNHPLHHDHPLLLKHIKPSSCICDFCDKDGNKVIYRCSSCDLDFHIKCALFTLDVVQHNLKELEHVGLEDPLISTKKDDEELGDVTNCFWCWKPLANYAYFALDSGFKDKDSYFIVLDEDDDELSYESSINVLERNDAREATKIKHCKHGHNLMLSSSLGEHENSCDGCMLSMSDPFYCCSECDFLLHKACTEFPRMKHVWHHPCQIPLRLISDEAFQCEKCWQVSNAFAYECCECEEKTRLQCVIALTPGAQTCSKHDHPLFYYRECEGQCNACGNDDIVAAFRCKDSDFVLDLECFSLPITAHQKCDEHLLKLIYRGGNNYPESHYCDICEESRDPNRWFYRCTLCDTYAHVNCVLGKYPFIKLGRIYEEKNHPHPLAFVKKSYYYPDCGVCGEPCEDLALECSKSGCNYIVHWNWVAPDDLQGFCFYDM</sequence>
<dbReference type="EMBL" id="VEPZ02000074">
    <property type="protein sequence ID" value="KAE8734076.1"/>
    <property type="molecule type" value="Genomic_DNA"/>
</dbReference>
<keyword evidence="4" id="KW-1185">Reference proteome</keyword>
<protein>
    <recommendedName>
        <fullName evidence="2">DC1 domain-containing protein</fullName>
    </recommendedName>
</protein>
<reference evidence="3" key="1">
    <citation type="submission" date="2019-09" db="EMBL/GenBank/DDBJ databases">
        <title>Draft genome information of white flower Hibiscus syriacus.</title>
        <authorList>
            <person name="Kim Y.-M."/>
        </authorList>
    </citation>
    <scope>NUCLEOTIDE SEQUENCE [LARGE SCALE GENOMIC DNA]</scope>
    <source>
        <strain evidence="3">YM2019G1</strain>
    </source>
</reference>